<dbReference type="PRINTS" id="PR00237">
    <property type="entry name" value="GPCRRHODOPSN"/>
</dbReference>
<evidence type="ECO:0000313" key="28">
    <source>
        <dbReference type="Proteomes" id="UP000314986"/>
    </source>
</evidence>
<dbReference type="GO" id="GO:0005886">
    <property type="term" value="C:plasma membrane"/>
    <property type="evidence" value="ECO:0007669"/>
    <property type="project" value="UniProtKB-SubCell"/>
</dbReference>
<dbReference type="AlphaFoldDB" id="A0A4W3J3L5"/>
<evidence type="ECO:0000256" key="7">
    <source>
        <dbReference type="ARBA" id="ARBA00022606"/>
    </source>
</evidence>
<comment type="subcellular location">
    <subcellularLocation>
        <location evidence="2">Cell membrane</location>
        <topology evidence="2">Multi-pass membrane protein</topology>
    </subcellularLocation>
    <subcellularLocation>
        <location evidence="1">Cytoplasm</location>
    </subcellularLocation>
</comment>
<keyword evidence="5" id="KW-0963">Cytoplasm</keyword>
<dbReference type="GO" id="GO:0005737">
    <property type="term" value="C:cytoplasm"/>
    <property type="evidence" value="ECO:0007669"/>
    <property type="project" value="UniProtKB-SubCell"/>
</dbReference>
<reference evidence="27" key="4">
    <citation type="submission" date="2025-08" db="UniProtKB">
        <authorList>
            <consortium name="Ensembl"/>
        </authorList>
    </citation>
    <scope>IDENTIFICATION</scope>
</reference>
<evidence type="ECO:0000256" key="10">
    <source>
        <dbReference type="ARBA" id="ARBA00022989"/>
    </source>
</evidence>
<keyword evidence="11" id="KW-0157">Chromophore</keyword>
<proteinExistence type="inferred from homology"/>
<feature type="transmembrane region" description="Helical" evidence="25">
    <location>
        <begin position="116"/>
        <end position="134"/>
    </location>
</feature>
<evidence type="ECO:0000256" key="20">
    <source>
        <dbReference type="ARBA" id="ARBA00062265"/>
    </source>
</evidence>
<dbReference type="PROSITE" id="PS50262">
    <property type="entry name" value="G_PROTEIN_RECEP_F1_2"/>
    <property type="match status" value="1"/>
</dbReference>
<organism evidence="27 28">
    <name type="scientific">Callorhinchus milii</name>
    <name type="common">Ghost shark</name>
    <dbReference type="NCBI Taxonomy" id="7868"/>
    <lineage>
        <taxon>Eukaryota</taxon>
        <taxon>Metazoa</taxon>
        <taxon>Chordata</taxon>
        <taxon>Craniata</taxon>
        <taxon>Vertebrata</taxon>
        <taxon>Chondrichthyes</taxon>
        <taxon>Holocephali</taxon>
        <taxon>Chimaeriformes</taxon>
        <taxon>Callorhinchidae</taxon>
        <taxon>Callorhinchus</taxon>
    </lineage>
</organism>
<keyword evidence="16 24" id="KW-0675">Receptor</keyword>
<evidence type="ECO:0000256" key="14">
    <source>
        <dbReference type="ARBA" id="ARBA00023139"/>
    </source>
</evidence>
<feature type="transmembrane region" description="Helical" evidence="25">
    <location>
        <begin position="154"/>
        <end position="173"/>
    </location>
</feature>
<keyword evidence="8 24" id="KW-0812">Transmembrane</keyword>
<reference evidence="28" key="3">
    <citation type="journal article" date="2014" name="Nature">
        <title>Elephant shark genome provides unique insights into gnathostome evolution.</title>
        <authorList>
            <consortium name="International Elephant Shark Genome Sequencing Consortium"/>
            <person name="Venkatesh B."/>
            <person name="Lee A.P."/>
            <person name="Ravi V."/>
            <person name="Maurya A.K."/>
            <person name="Lian M.M."/>
            <person name="Swann J.B."/>
            <person name="Ohta Y."/>
            <person name="Flajnik M.F."/>
            <person name="Sutoh Y."/>
            <person name="Kasahara M."/>
            <person name="Hoon S."/>
            <person name="Gangu V."/>
            <person name="Roy S.W."/>
            <person name="Irimia M."/>
            <person name="Korzh V."/>
            <person name="Kondrychyn I."/>
            <person name="Lim Z.W."/>
            <person name="Tay B.H."/>
            <person name="Tohari S."/>
            <person name="Kong K.W."/>
            <person name="Ho S."/>
            <person name="Lorente-Galdos B."/>
            <person name="Quilez J."/>
            <person name="Marques-Bonet T."/>
            <person name="Raney B.J."/>
            <person name="Ingham P.W."/>
            <person name="Tay A."/>
            <person name="Hillier L.W."/>
            <person name="Minx P."/>
            <person name="Boehm T."/>
            <person name="Wilson R.K."/>
            <person name="Brenner S."/>
            <person name="Warren W.C."/>
        </authorList>
    </citation>
    <scope>NUCLEOTIDE SEQUENCE [LARGE SCALE GENOMIC DNA]</scope>
</reference>
<evidence type="ECO:0000256" key="21">
    <source>
        <dbReference type="ARBA" id="ARBA00072211"/>
    </source>
</evidence>
<evidence type="ECO:0000256" key="8">
    <source>
        <dbReference type="ARBA" id="ARBA00022692"/>
    </source>
</evidence>
<accession>A0A4W3J3L5</accession>
<evidence type="ECO:0000256" key="19">
    <source>
        <dbReference type="ARBA" id="ARBA00023288"/>
    </source>
</evidence>
<evidence type="ECO:0000313" key="27">
    <source>
        <dbReference type="Ensembl" id="ENSCMIP00000034181.1"/>
    </source>
</evidence>
<keyword evidence="15" id="KW-1015">Disulfide bond</keyword>
<protein>
    <recommendedName>
        <fullName evidence="21">Opsin-3</fullName>
    </recommendedName>
    <alternativeName>
        <fullName evidence="23">Encephalopsin</fullName>
    </alternativeName>
    <alternativeName>
        <fullName evidence="22">Panopsin</fullName>
    </alternativeName>
</protein>
<dbReference type="InterPro" id="IPR050125">
    <property type="entry name" value="GPCR_opsins"/>
</dbReference>
<keyword evidence="4" id="KW-1003">Cell membrane</keyword>
<feature type="transmembrane region" description="Helical" evidence="25">
    <location>
        <begin position="254"/>
        <end position="280"/>
    </location>
</feature>
<dbReference type="PRINTS" id="PR01012">
    <property type="entry name" value="NRPEPTIDEYR"/>
</dbReference>
<keyword evidence="13 25" id="KW-0472">Membrane</keyword>
<comment type="subunit">
    <text evidence="20">Interacts with MC1R; the interaction results in a decrease in MC1R-mediated cAMP signaling and ultimately a decrease in melanin production in melanocytes.</text>
</comment>
<dbReference type="PROSITE" id="PS00238">
    <property type="entry name" value="OPSIN"/>
    <property type="match status" value="1"/>
</dbReference>
<evidence type="ECO:0000256" key="6">
    <source>
        <dbReference type="ARBA" id="ARBA00022543"/>
    </source>
</evidence>
<dbReference type="Pfam" id="PF00001">
    <property type="entry name" value="7tm_1"/>
    <property type="match status" value="1"/>
</dbReference>
<dbReference type="InterPro" id="IPR000611">
    <property type="entry name" value="NPY_rcpt"/>
</dbReference>
<dbReference type="Ensembl" id="ENSCMIT00000034697.1">
    <property type="protein sequence ID" value="ENSCMIP00000034181.1"/>
    <property type="gene ID" value="ENSCMIG00000014513.1"/>
</dbReference>
<evidence type="ECO:0000256" key="22">
    <source>
        <dbReference type="ARBA" id="ARBA00079531"/>
    </source>
</evidence>
<feature type="transmembrane region" description="Helical" evidence="25">
    <location>
        <begin position="76"/>
        <end position="96"/>
    </location>
</feature>
<dbReference type="SUPFAM" id="SSF81321">
    <property type="entry name" value="Family A G protein-coupled receptor-like"/>
    <property type="match status" value="1"/>
</dbReference>
<dbReference type="InterPro" id="IPR000276">
    <property type="entry name" value="GPCR_Rhodpsn"/>
</dbReference>
<dbReference type="Proteomes" id="UP000314986">
    <property type="component" value="Unassembled WGS sequence"/>
</dbReference>
<dbReference type="InterPro" id="IPR017452">
    <property type="entry name" value="GPCR_Rhodpsn_7TM"/>
</dbReference>
<dbReference type="InParanoid" id="A0A4W3J3L5"/>
<evidence type="ECO:0000256" key="12">
    <source>
        <dbReference type="ARBA" id="ARBA00023040"/>
    </source>
</evidence>
<keyword evidence="6" id="KW-0600">Photoreceptor protein</keyword>
<dbReference type="FunFam" id="1.20.1070.10:FF:000225">
    <property type="entry name" value="Opsin 3"/>
    <property type="match status" value="1"/>
</dbReference>
<evidence type="ECO:0000256" key="11">
    <source>
        <dbReference type="ARBA" id="ARBA00022991"/>
    </source>
</evidence>
<keyword evidence="9" id="KW-0681">Retinal protein</keyword>
<evidence type="ECO:0000256" key="16">
    <source>
        <dbReference type="ARBA" id="ARBA00023170"/>
    </source>
</evidence>
<dbReference type="GO" id="GO:0009881">
    <property type="term" value="F:photoreceptor activity"/>
    <property type="evidence" value="ECO:0007669"/>
    <property type="project" value="UniProtKB-KW"/>
</dbReference>
<dbReference type="PANTHER" id="PTHR24240">
    <property type="entry name" value="OPSIN"/>
    <property type="match status" value="1"/>
</dbReference>
<dbReference type="GeneTree" id="ENSGT01150000286935"/>
<keyword evidence="10 25" id="KW-1133">Transmembrane helix</keyword>
<sequence>NQSINQSPDHVRAGVKAAMNPTNSTEPQEEHLFSPNTYKLLAVIIGTIGIVGFCNNILVLLLYYKFKRLRTPTNLLLVNISVSDLLVSVFGLSFTFVSCTQGRWGWDSAACVWDGFSHSLFGTVSIVTLTVLAYERYIRVVNAKATNFPWAWRAITYTWFYSLAWSGAPLVGWNRYSLELHRLGCAVNWISRDPNDTLFVLFFFLGCLVVPVGVMAYCYGNVLYTIRMLRTVQDLQTVQVMKILRYERKVAKMCFLMISTFLICWMPYAVVSFMVAYGYTDVITPAVAIAPSFIAKSSTAYNPIIYIFMSRKYRRCLSQLFCSHLMSLQWSIKDPSSKARNDMPVKPIVLSQKGDRPKKRVTFSSSSIVFIITSDDTQELGSIAGSNATQISIVQVQPL</sequence>
<gene>
    <name evidence="27" type="primary">opn3</name>
</gene>
<evidence type="ECO:0000256" key="2">
    <source>
        <dbReference type="ARBA" id="ARBA00004651"/>
    </source>
</evidence>
<feature type="domain" description="G-protein coupled receptors family 1 profile" evidence="26">
    <location>
        <begin position="55"/>
        <end position="306"/>
    </location>
</feature>
<evidence type="ECO:0000256" key="23">
    <source>
        <dbReference type="ARBA" id="ARBA00083377"/>
    </source>
</evidence>
<dbReference type="PROSITE" id="PS00237">
    <property type="entry name" value="G_PROTEIN_RECEP_F1_1"/>
    <property type="match status" value="1"/>
</dbReference>
<dbReference type="FunCoup" id="A0A4W3J3L5">
    <property type="interactions" value="36"/>
</dbReference>
<evidence type="ECO:0000256" key="1">
    <source>
        <dbReference type="ARBA" id="ARBA00004496"/>
    </source>
</evidence>
<keyword evidence="17" id="KW-0325">Glycoprotein</keyword>
<reference evidence="27" key="5">
    <citation type="submission" date="2025-09" db="UniProtKB">
        <authorList>
            <consortium name="Ensembl"/>
        </authorList>
    </citation>
    <scope>IDENTIFICATION</scope>
</reference>
<reference evidence="28" key="2">
    <citation type="journal article" date="2007" name="PLoS Biol.">
        <title>Survey sequencing and comparative analysis of the elephant shark (Callorhinchus milii) genome.</title>
        <authorList>
            <person name="Venkatesh B."/>
            <person name="Kirkness E.F."/>
            <person name="Loh Y.H."/>
            <person name="Halpern A.L."/>
            <person name="Lee A.P."/>
            <person name="Johnson J."/>
            <person name="Dandona N."/>
            <person name="Viswanathan L.D."/>
            <person name="Tay A."/>
            <person name="Venter J.C."/>
            <person name="Strausberg R.L."/>
            <person name="Brenner S."/>
        </authorList>
    </citation>
    <scope>NUCLEOTIDE SEQUENCE [LARGE SCALE GENOMIC DNA]</scope>
</reference>
<dbReference type="GO" id="GO:0004983">
    <property type="term" value="F:neuropeptide Y receptor activity"/>
    <property type="evidence" value="ECO:0007669"/>
    <property type="project" value="InterPro"/>
</dbReference>
<dbReference type="Gene3D" id="1.20.1070.10">
    <property type="entry name" value="Rhodopsin 7-helix transmembrane proteins"/>
    <property type="match status" value="1"/>
</dbReference>
<name>A0A4W3J3L5_CALMI</name>
<keyword evidence="18 24" id="KW-0807">Transducer</keyword>
<keyword evidence="7" id="KW-0716">Sensory transduction</keyword>
<dbReference type="GO" id="GO:0009893">
    <property type="term" value="P:positive regulation of metabolic process"/>
    <property type="evidence" value="ECO:0007669"/>
    <property type="project" value="UniProtKB-ARBA"/>
</dbReference>
<dbReference type="GO" id="GO:0009637">
    <property type="term" value="P:response to blue light"/>
    <property type="evidence" value="ECO:0007669"/>
    <property type="project" value="UniProtKB-ARBA"/>
</dbReference>
<reference evidence="28" key="1">
    <citation type="journal article" date="2006" name="Science">
        <title>Ancient noncoding elements conserved in the human genome.</title>
        <authorList>
            <person name="Venkatesh B."/>
            <person name="Kirkness E.F."/>
            <person name="Loh Y.H."/>
            <person name="Halpern A.L."/>
            <person name="Lee A.P."/>
            <person name="Johnson J."/>
            <person name="Dandona N."/>
            <person name="Viswanathan L.D."/>
            <person name="Tay A."/>
            <person name="Venter J.C."/>
            <person name="Strausberg R.L."/>
            <person name="Brenner S."/>
        </authorList>
    </citation>
    <scope>NUCLEOTIDE SEQUENCE [LARGE SCALE GENOMIC DNA]</scope>
</reference>
<evidence type="ECO:0000256" key="25">
    <source>
        <dbReference type="SAM" id="Phobius"/>
    </source>
</evidence>
<evidence type="ECO:0000256" key="5">
    <source>
        <dbReference type="ARBA" id="ARBA00022490"/>
    </source>
</evidence>
<dbReference type="InterPro" id="IPR027430">
    <property type="entry name" value="Retinal_BS"/>
</dbReference>
<evidence type="ECO:0000256" key="3">
    <source>
        <dbReference type="ARBA" id="ARBA00010663"/>
    </source>
</evidence>
<feature type="transmembrane region" description="Helical" evidence="25">
    <location>
        <begin position="198"/>
        <end position="220"/>
    </location>
</feature>
<dbReference type="STRING" id="7868.ENSCMIP00000034181"/>
<evidence type="ECO:0000256" key="13">
    <source>
        <dbReference type="ARBA" id="ARBA00023136"/>
    </source>
</evidence>
<dbReference type="GO" id="GO:0007602">
    <property type="term" value="P:phototransduction"/>
    <property type="evidence" value="ECO:0007669"/>
    <property type="project" value="UniProtKB-KW"/>
</dbReference>
<keyword evidence="12 24" id="KW-0297">G-protein coupled receptor</keyword>
<feature type="transmembrane region" description="Helical" evidence="25">
    <location>
        <begin position="40"/>
        <end position="64"/>
    </location>
</feature>
<evidence type="ECO:0000256" key="24">
    <source>
        <dbReference type="RuleBase" id="RU000688"/>
    </source>
</evidence>
<evidence type="ECO:0000256" key="18">
    <source>
        <dbReference type="ARBA" id="ARBA00023224"/>
    </source>
</evidence>
<dbReference type="CDD" id="cd15078">
    <property type="entry name" value="7tmA_Encephalopsin"/>
    <property type="match status" value="1"/>
</dbReference>
<evidence type="ECO:0000256" key="9">
    <source>
        <dbReference type="ARBA" id="ARBA00022925"/>
    </source>
</evidence>
<keyword evidence="19" id="KW-0449">Lipoprotein</keyword>
<evidence type="ECO:0000256" key="15">
    <source>
        <dbReference type="ARBA" id="ARBA00023157"/>
    </source>
</evidence>
<keyword evidence="28" id="KW-1185">Reference proteome</keyword>
<keyword evidence="14" id="KW-0564">Palmitate</keyword>
<evidence type="ECO:0000259" key="26">
    <source>
        <dbReference type="PROSITE" id="PS50262"/>
    </source>
</evidence>
<dbReference type="OMA" id="IDDNSKH"/>
<evidence type="ECO:0000256" key="17">
    <source>
        <dbReference type="ARBA" id="ARBA00023180"/>
    </source>
</evidence>
<evidence type="ECO:0000256" key="4">
    <source>
        <dbReference type="ARBA" id="ARBA00022475"/>
    </source>
</evidence>
<feature type="transmembrane region" description="Helical" evidence="25">
    <location>
        <begin position="286"/>
        <end position="309"/>
    </location>
</feature>
<comment type="similarity">
    <text evidence="3 24">Belongs to the G-protein coupled receptor 1 family.</text>
</comment>